<evidence type="ECO:0000256" key="5">
    <source>
        <dbReference type="PIRNR" id="PIRNR023803"/>
    </source>
</evidence>
<evidence type="ECO:0000256" key="2">
    <source>
        <dbReference type="ARBA" id="ARBA00010800"/>
    </source>
</evidence>
<dbReference type="GO" id="GO:0033204">
    <property type="term" value="F:ribonuclease P RNA binding"/>
    <property type="evidence" value="ECO:0007669"/>
    <property type="project" value="InterPro"/>
</dbReference>
<dbReference type="PIRSF" id="PIRSF023803">
    <property type="entry name" value="Ribonuclease_P_prd"/>
    <property type="match status" value="1"/>
</dbReference>
<comment type="subcellular location">
    <subcellularLocation>
        <location evidence="1">Nucleus</location>
    </subcellularLocation>
</comment>
<accession>A0A0D0VQW8</accession>
<dbReference type="Pfam" id="PF01900">
    <property type="entry name" value="RNase_P_Rpp14"/>
    <property type="match status" value="1"/>
</dbReference>
<dbReference type="GO" id="GO:0005730">
    <property type="term" value="C:nucleolus"/>
    <property type="evidence" value="ECO:0007669"/>
    <property type="project" value="TreeGrafter"/>
</dbReference>
<dbReference type="HOGENOM" id="CLU_086710_1_1_1"/>
<dbReference type="EC" id="3.1.26.5" evidence="5"/>
<dbReference type="InterPro" id="IPR038085">
    <property type="entry name" value="Rnp2-like_sf"/>
</dbReference>
<organism evidence="7">
    <name type="scientific">Cryptococcus bacillisporus CA1280</name>
    <dbReference type="NCBI Taxonomy" id="1296109"/>
    <lineage>
        <taxon>Eukaryota</taxon>
        <taxon>Fungi</taxon>
        <taxon>Dikarya</taxon>
        <taxon>Basidiomycota</taxon>
        <taxon>Agaricomycotina</taxon>
        <taxon>Tremellomycetes</taxon>
        <taxon>Tremellales</taxon>
        <taxon>Cryptococcaceae</taxon>
        <taxon>Cryptococcus</taxon>
        <taxon>Cryptococcus gattii species complex</taxon>
    </lineage>
</organism>
<evidence type="ECO:0000256" key="1">
    <source>
        <dbReference type="ARBA" id="ARBA00004123"/>
    </source>
</evidence>
<name>A0A0D0VQW8_CRYGA</name>
<evidence type="ECO:0000256" key="6">
    <source>
        <dbReference type="SAM" id="MobiDB-lite"/>
    </source>
</evidence>
<dbReference type="EMBL" id="KN847976">
    <property type="protein sequence ID" value="KIR48839.1"/>
    <property type="molecule type" value="Genomic_DNA"/>
</dbReference>
<dbReference type="SUPFAM" id="SSF160350">
    <property type="entry name" value="Rnp2-like"/>
    <property type="match status" value="1"/>
</dbReference>
<evidence type="ECO:0000313" key="7">
    <source>
        <dbReference type="EMBL" id="KIR48839.1"/>
    </source>
</evidence>
<comment type="catalytic activity">
    <reaction evidence="5">
        <text>Endonucleolytic cleavage of RNA, removing 5'-extranucleotides from tRNA precursor.</text>
        <dbReference type="EC" id="3.1.26.5"/>
    </reaction>
</comment>
<dbReference type="PANTHER" id="PTHR15441:SF2">
    <property type="entry name" value="RIBONUCLEASE P_MRP PROTEIN SUBUNIT POP5"/>
    <property type="match status" value="1"/>
</dbReference>
<proteinExistence type="inferred from homology"/>
<comment type="function">
    <text evidence="5">Component of ribonuclease P, a protein complex that generates mature tRNA molecules by cleaving their 5'-ends.</text>
</comment>
<dbReference type="GO" id="GO:0004526">
    <property type="term" value="F:ribonuclease P activity"/>
    <property type="evidence" value="ECO:0007669"/>
    <property type="project" value="UniProtKB-EC"/>
</dbReference>
<keyword evidence="4" id="KW-0539">Nucleus</keyword>
<feature type="compositionally biased region" description="Acidic residues" evidence="6">
    <location>
        <begin position="43"/>
        <end position="54"/>
    </location>
</feature>
<protein>
    <recommendedName>
        <fullName evidence="5">Ribonuclease P/MRP protein subunit POP5</fullName>
        <ecNumber evidence="5">3.1.26.5</ecNumber>
    </recommendedName>
</protein>
<feature type="region of interest" description="Disordered" evidence="6">
    <location>
        <begin position="185"/>
        <end position="210"/>
    </location>
</feature>
<comment type="similarity">
    <text evidence="2 5">Belongs to the eukaryotic/archaeal RNase P protein component 2 family.</text>
</comment>
<dbReference type="GO" id="GO:0030681">
    <property type="term" value="C:multimeric ribonuclease P complex"/>
    <property type="evidence" value="ECO:0007669"/>
    <property type="project" value="TreeGrafter"/>
</dbReference>
<dbReference type="InterPro" id="IPR002759">
    <property type="entry name" value="Pop5/Rpp14/Rnp2-like"/>
</dbReference>
<dbReference type="GO" id="GO:0000172">
    <property type="term" value="C:ribonuclease MRP complex"/>
    <property type="evidence" value="ECO:0007669"/>
    <property type="project" value="TreeGrafter"/>
</dbReference>
<evidence type="ECO:0000256" key="4">
    <source>
        <dbReference type="ARBA" id="ARBA00023242"/>
    </source>
</evidence>
<feature type="compositionally biased region" description="Basic and acidic residues" evidence="6">
    <location>
        <begin position="192"/>
        <end position="210"/>
    </location>
</feature>
<dbReference type="GO" id="GO:0001682">
    <property type="term" value="P:tRNA 5'-leader removal"/>
    <property type="evidence" value="ECO:0007669"/>
    <property type="project" value="InterPro"/>
</dbReference>
<keyword evidence="3 5" id="KW-0819">tRNA processing</keyword>
<sequence length="210" mass="23213">MVRFKNRYLLVEFLLPTSLSSTLDTRYDSANPIIPKESALEDNGSEDEEDEEEFSPIPSLPFVIPTILPDSQLGDEGGQGIYKAVRSSVISVFGDEGWGRIASSFRVIYHSPLTTLTFLRIARPHYRLLWSALTFVNSLGNTPVIPRVIAVSGTIKKLQNRGIAYHRAMVGALISAGVDRNKAGISTGGGGKLEKEAEQEREEMERMQET</sequence>
<evidence type="ECO:0000256" key="3">
    <source>
        <dbReference type="ARBA" id="ARBA00022694"/>
    </source>
</evidence>
<gene>
    <name evidence="7" type="ORF">I312_01909</name>
</gene>
<dbReference type="AlphaFoldDB" id="A0A0D0VQW8"/>
<dbReference type="Gene3D" id="3.30.70.3250">
    <property type="entry name" value="Ribonuclease P, Pop5 subunit"/>
    <property type="match status" value="1"/>
</dbReference>
<dbReference type="InterPro" id="IPR016819">
    <property type="entry name" value="RNase_P/MRP_POP5"/>
</dbReference>
<dbReference type="PANTHER" id="PTHR15441">
    <property type="entry name" value="RIBONUCLEASE P PROTEIN SUBUNIT P14"/>
    <property type="match status" value="1"/>
</dbReference>
<reference evidence="7" key="1">
    <citation type="submission" date="2015-01" db="EMBL/GenBank/DDBJ databases">
        <title>The Genome Sequence of Cryptococcus gattii CA1280.</title>
        <authorList>
            <consortium name="The Broad Institute Genomics Platform"/>
            <person name="Cuomo C."/>
            <person name="Litvintseva A."/>
            <person name="Chen Y."/>
            <person name="Heitman J."/>
            <person name="Sun S."/>
            <person name="Springer D."/>
            <person name="Dromer F."/>
            <person name="Young S."/>
            <person name="Zeng Q."/>
            <person name="Gargeya S."/>
            <person name="Abouelleil A."/>
            <person name="Alvarado L."/>
            <person name="Chapman S.B."/>
            <person name="Gainer-Dewar J."/>
            <person name="Goldberg J."/>
            <person name="Griggs A."/>
            <person name="Gujja S."/>
            <person name="Hansen M."/>
            <person name="Howarth C."/>
            <person name="Imamovic A."/>
            <person name="Larimer J."/>
            <person name="Murphy C."/>
            <person name="Naylor J."/>
            <person name="Pearson M."/>
            <person name="Priest M."/>
            <person name="Roberts A."/>
            <person name="Saif S."/>
            <person name="Shea T."/>
            <person name="Sykes S."/>
            <person name="Wortman J."/>
            <person name="Nusbaum C."/>
            <person name="Birren B."/>
        </authorList>
    </citation>
    <scope>NUCLEOTIDE SEQUENCE [LARGE SCALE GENOMIC DNA]</scope>
    <source>
        <strain evidence="7">CA1280</strain>
    </source>
</reference>
<dbReference type="OrthoDB" id="24745at2759"/>
<feature type="region of interest" description="Disordered" evidence="6">
    <location>
        <begin position="34"/>
        <end position="55"/>
    </location>
</feature>